<dbReference type="Pfam" id="PF22725">
    <property type="entry name" value="GFO_IDH_MocA_C3"/>
    <property type="match status" value="1"/>
</dbReference>
<dbReference type="Pfam" id="PF01408">
    <property type="entry name" value="GFO_IDH_MocA"/>
    <property type="match status" value="1"/>
</dbReference>
<dbReference type="SUPFAM" id="SSF55347">
    <property type="entry name" value="Glyceraldehyde-3-phosphate dehydrogenase-like, C-terminal domain"/>
    <property type="match status" value="1"/>
</dbReference>
<reference evidence="5" key="1">
    <citation type="submission" date="2020-02" db="EMBL/GenBank/DDBJ databases">
        <authorList>
            <person name="Meier V. D."/>
        </authorList>
    </citation>
    <scope>NUCLEOTIDE SEQUENCE</scope>
    <source>
        <strain evidence="5">AVDCRST_MAG49</strain>
    </source>
</reference>
<evidence type="ECO:0000259" key="4">
    <source>
        <dbReference type="Pfam" id="PF22725"/>
    </source>
</evidence>
<dbReference type="PANTHER" id="PTHR43708">
    <property type="entry name" value="CONSERVED EXPRESSED OXIDOREDUCTASE (EUROFUNG)"/>
    <property type="match status" value="1"/>
</dbReference>
<dbReference type="Gene3D" id="3.30.360.10">
    <property type="entry name" value="Dihydrodipicolinate Reductase, domain 2"/>
    <property type="match status" value="1"/>
</dbReference>
<proteinExistence type="inferred from homology"/>
<protein>
    <submittedName>
        <fullName evidence="5">Myo-inositol 2-dehydrogenase</fullName>
        <ecNumber evidence="5">1.1.1.18</ecNumber>
    </submittedName>
</protein>
<dbReference type="InterPro" id="IPR000683">
    <property type="entry name" value="Gfo/Idh/MocA-like_OxRdtase_N"/>
</dbReference>
<evidence type="ECO:0000259" key="3">
    <source>
        <dbReference type="Pfam" id="PF01408"/>
    </source>
</evidence>
<name>A0A6J4U5V7_9BACT</name>
<dbReference type="PANTHER" id="PTHR43708:SF5">
    <property type="entry name" value="CONSERVED EXPRESSED OXIDOREDUCTASE (EUROFUNG)-RELATED"/>
    <property type="match status" value="1"/>
</dbReference>
<dbReference type="EC" id="1.1.1.18" evidence="5"/>
<feature type="domain" description="GFO/IDH/MocA-like oxidoreductase" evidence="4">
    <location>
        <begin position="135"/>
        <end position="257"/>
    </location>
</feature>
<evidence type="ECO:0000256" key="2">
    <source>
        <dbReference type="ARBA" id="ARBA00023002"/>
    </source>
</evidence>
<dbReference type="GO" id="GO:0000166">
    <property type="term" value="F:nucleotide binding"/>
    <property type="evidence" value="ECO:0007669"/>
    <property type="project" value="InterPro"/>
</dbReference>
<accession>A0A6J4U5V7</accession>
<sequence>MLRLIHLGLGGWGRDWERNVLAPAERAGVIERVAAVEVDRATLSTARETLDLPEERYFTSLAEAAASVSADAVLATVPLPAHVPVALEAIGLGLHVLVEKPFAPTLAEAEQVVAAGESAGRVVMVSQNYRPYPAVRAVVDLLRGGELGPVGAVHVDFRKHITPSPSSPYGKIAQPLLEDMAIHHFDLMRLVLGREPVRVACEGWNPPGSTFAGIPAAAAAIAFDGGAVVSYRGSWVSPGPETTWAGDWRVECERGEVVWTSREGNLSLAAERVVVRPLDGPGRTLKLSTTAPAGRAGVLAALARAIDAGEDPGSSGRDNLGSIALMTAAVRAATEHRVVEVERPAIWGRSSVSAGVGGR</sequence>
<comment type="similarity">
    <text evidence="1">Belongs to the Gfo/Idh/MocA family.</text>
</comment>
<gene>
    <name evidence="5" type="ORF">AVDCRST_MAG49-843</name>
</gene>
<evidence type="ECO:0000313" key="5">
    <source>
        <dbReference type="EMBL" id="CAA9540802.1"/>
    </source>
</evidence>
<dbReference type="InterPro" id="IPR051317">
    <property type="entry name" value="Gfo/Idh/MocA_oxidoreduct"/>
</dbReference>
<organism evidence="5">
    <name type="scientific">uncultured Thermomicrobiales bacterium</name>
    <dbReference type="NCBI Taxonomy" id="1645740"/>
    <lineage>
        <taxon>Bacteria</taxon>
        <taxon>Pseudomonadati</taxon>
        <taxon>Thermomicrobiota</taxon>
        <taxon>Thermomicrobia</taxon>
        <taxon>Thermomicrobiales</taxon>
        <taxon>environmental samples</taxon>
    </lineage>
</organism>
<dbReference type="AlphaFoldDB" id="A0A6J4U5V7"/>
<dbReference type="GO" id="GO:0050112">
    <property type="term" value="F:inositol 2-dehydrogenase (NAD+) activity"/>
    <property type="evidence" value="ECO:0007669"/>
    <property type="project" value="UniProtKB-EC"/>
</dbReference>
<dbReference type="SUPFAM" id="SSF51735">
    <property type="entry name" value="NAD(P)-binding Rossmann-fold domains"/>
    <property type="match status" value="1"/>
</dbReference>
<dbReference type="InterPro" id="IPR055170">
    <property type="entry name" value="GFO_IDH_MocA-like_dom"/>
</dbReference>
<dbReference type="Gene3D" id="3.40.50.720">
    <property type="entry name" value="NAD(P)-binding Rossmann-like Domain"/>
    <property type="match status" value="1"/>
</dbReference>
<dbReference type="EMBL" id="CADCWG010000053">
    <property type="protein sequence ID" value="CAA9540802.1"/>
    <property type="molecule type" value="Genomic_DNA"/>
</dbReference>
<evidence type="ECO:0000256" key="1">
    <source>
        <dbReference type="ARBA" id="ARBA00010928"/>
    </source>
</evidence>
<feature type="domain" description="Gfo/Idh/MocA-like oxidoreductase N-terminal" evidence="3">
    <location>
        <begin position="7"/>
        <end position="126"/>
    </location>
</feature>
<dbReference type="InterPro" id="IPR036291">
    <property type="entry name" value="NAD(P)-bd_dom_sf"/>
</dbReference>
<keyword evidence="2 5" id="KW-0560">Oxidoreductase</keyword>